<keyword evidence="3" id="KW-1185">Reference proteome</keyword>
<feature type="domain" description="Condensation" evidence="1">
    <location>
        <begin position="8"/>
        <end position="148"/>
    </location>
</feature>
<dbReference type="KEGG" id="mbur:EQU24_11985"/>
<dbReference type="GO" id="GO:0043041">
    <property type="term" value="P:amino acid activation for nonribosomal peptide biosynthetic process"/>
    <property type="evidence" value="ECO:0007669"/>
    <property type="project" value="TreeGrafter"/>
</dbReference>
<sequence length="149" mass="16747">MAPSRNASIPLSYAQQRLWFLDQLEPDNPFYNIPVALRLTGRLDLAALTQSFAAIVNRHEILRTVFETGSDGVAVQTVRPNLAVEMEHIDLTGLEPGQDAAWQALCRQEAAKPFDLRNGPLIRARLLRLRDSAEQQDAVLLLTMHHIVR</sequence>
<dbReference type="SUPFAM" id="SSF52777">
    <property type="entry name" value="CoA-dependent acyltransferases"/>
    <property type="match status" value="1"/>
</dbReference>
<accession>A0A4P9UND5</accession>
<reference evidence="3" key="1">
    <citation type="journal article" date="2019" name="J. Bacteriol.">
        <title>A Mutagenic Screen Identifies a TonB-Dependent Receptor Required for the Lanthanide Metal Switch in the Type I Methanotroph 'Methylotuvimicrobium buryatense' 5GB1C.</title>
        <authorList>
            <person name="Groom J.D."/>
            <person name="Ford S.M."/>
            <person name="Pesesky M.W."/>
            <person name="Lidstrom M.E."/>
        </authorList>
    </citation>
    <scope>NUCLEOTIDE SEQUENCE [LARGE SCALE GENOMIC DNA]</scope>
    <source>
        <strain evidence="3">5GB1C</strain>
    </source>
</reference>
<dbReference type="PANTHER" id="PTHR45527:SF1">
    <property type="entry name" value="FATTY ACID SYNTHASE"/>
    <property type="match status" value="1"/>
</dbReference>
<dbReference type="GO" id="GO:0009366">
    <property type="term" value="C:enterobactin synthetase complex"/>
    <property type="evidence" value="ECO:0007669"/>
    <property type="project" value="TreeGrafter"/>
</dbReference>
<dbReference type="InterPro" id="IPR023213">
    <property type="entry name" value="CAT-like_dom_sf"/>
</dbReference>
<protein>
    <recommendedName>
        <fullName evidence="1">Condensation domain-containing protein</fullName>
    </recommendedName>
</protein>
<organism evidence="2 3">
    <name type="scientific">Methylotuvimicrobium buryatense</name>
    <name type="common">Methylomicrobium buryatense</name>
    <dbReference type="NCBI Taxonomy" id="95641"/>
    <lineage>
        <taxon>Bacteria</taxon>
        <taxon>Pseudomonadati</taxon>
        <taxon>Pseudomonadota</taxon>
        <taxon>Gammaproteobacteria</taxon>
        <taxon>Methylococcales</taxon>
        <taxon>Methylococcaceae</taxon>
        <taxon>Methylotuvimicrobium</taxon>
    </lineage>
</organism>
<name>A0A4P9UND5_METBY</name>
<dbReference type="Gene3D" id="3.30.559.10">
    <property type="entry name" value="Chloramphenicol acetyltransferase-like domain"/>
    <property type="match status" value="1"/>
</dbReference>
<gene>
    <name evidence="2" type="ORF">EQU24_11985</name>
</gene>
<dbReference type="EMBL" id="CP035467">
    <property type="protein sequence ID" value="QCW82882.1"/>
    <property type="molecule type" value="Genomic_DNA"/>
</dbReference>
<dbReference type="GO" id="GO:0047527">
    <property type="term" value="F:2,3-dihydroxybenzoate-serine ligase activity"/>
    <property type="evidence" value="ECO:0007669"/>
    <property type="project" value="TreeGrafter"/>
</dbReference>
<evidence type="ECO:0000259" key="1">
    <source>
        <dbReference type="Pfam" id="PF00668"/>
    </source>
</evidence>
<dbReference type="AlphaFoldDB" id="A0A4P9UND5"/>
<dbReference type="OrthoDB" id="9757559at2"/>
<dbReference type="GO" id="GO:0031177">
    <property type="term" value="F:phosphopantetheine binding"/>
    <property type="evidence" value="ECO:0007669"/>
    <property type="project" value="TreeGrafter"/>
</dbReference>
<dbReference type="Proteomes" id="UP000305881">
    <property type="component" value="Chromosome"/>
</dbReference>
<dbReference type="RefSeq" id="WP_083877608.1">
    <property type="nucleotide sequence ID" value="NZ_CP035467.1"/>
</dbReference>
<evidence type="ECO:0000313" key="3">
    <source>
        <dbReference type="Proteomes" id="UP000305881"/>
    </source>
</evidence>
<evidence type="ECO:0000313" key="2">
    <source>
        <dbReference type="EMBL" id="QCW82882.1"/>
    </source>
</evidence>
<dbReference type="InterPro" id="IPR001242">
    <property type="entry name" value="Condensation_dom"/>
</dbReference>
<dbReference type="PANTHER" id="PTHR45527">
    <property type="entry name" value="NONRIBOSOMAL PEPTIDE SYNTHETASE"/>
    <property type="match status" value="1"/>
</dbReference>
<dbReference type="Pfam" id="PF00668">
    <property type="entry name" value="Condensation"/>
    <property type="match status" value="1"/>
</dbReference>
<dbReference type="GO" id="GO:0009239">
    <property type="term" value="P:enterobactin biosynthetic process"/>
    <property type="evidence" value="ECO:0007669"/>
    <property type="project" value="TreeGrafter"/>
</dbReference>
<dbReference type="GO" id="GO:0005829">
    <property type="term" value="C:cytosol"/>
    <property type="evidence" value="ECO:0007669"/>
    <property type="project" value="TreeGrafter"/>
</dbReference>
<proteinExistence type="predicted"/>
<dbReference type="STRING" id="675511.GCA_000341735_00645"/>